<proteinExistence type="predicted"/>
<evidence type="ECO:0000313" key="2">
    <source>
        <dbReference type="Proteomes" id="UP000512115"/>
    </source>
</evidence>
<dbReference type="AlphaFoldDB" id="A0A7H9KEE5"/>
<dbReference type="RefSeq" id="WP_181475222.1">
    <property type="nucleotide sequence ID" value="NZ_CP056163.1"/>
</dbReference>
<dbReference type="Proteomes" id="UP000512115">
    <property type="component" value="Plasmid pRHBSTW-00814_5"/>
</dbReference>
<sequence>MTERILFVFEGEKTEKTITDSLLKKFIENDKRVILSSFKTDIYSLYKLMSEDEDLDVFAVLKEKNPDLVDFDRDSFSQLFLFFDYDGHAPAASDEKIDKLLSFFNEETENGKLFISYPMVESIKCISHIDAIEDFCRHTVKICDCSKFKGYVAEYAHKSLIHFNLYSDEIWNDVVRMHCVKSNFIMKGNMIFPSNYFSQKDIFGMQKSKYIDPNGSVSTLSSFPMLLLDFFGHQRLFVLVSGEQIEDGDVLSSEEAQRTI</sequence>
<keyword evidence="1" id="KW-0614">Plasmid</keyword>
<organism evidence="1 2">
    <name type="scientific">Escherichia marmotae</name>
    <dbReference type="NCBI Taxonomy" id="1499973"/>
    <lineage>
        <taxon>Bacteria</taxon>
        <taxon>Pseudomonadati</taxon>
        <taxon>Pseudomonadota</taxon>
        <taxon>Gammaproteobacteria</taxon>
        <taxon>Enterobacterales</taxon>
        <taxon>Enterobacteriaceae</taxon>
        <taxon>Escherichia</taxon>
    </lineage>
</organism>
<reference evidence="1 2" key="1">
    <citation type="submission" date="2020-06" db="EMBL/GenBank/DDBJ databases">
        <title>REHAB project genomes.</title>
        <authorList>
            <person name="Shaw L.P."/>
        </authorList>
    </citation>
    <scope>NUCLEOTIDE SEQUENCE [LARGE SCALE GENOMIC DNA]</scope>
    <source>
        <strain evidence="1 2">RHBSTW-00814</strain>
        <plasmid evidence="2">prhbstw-00814_5</plasmid>
    </source>
</reference>
<protein>
    <submittedName>
        <fullName evidence="1">Uncharacterized protein</fullName>
    </submittedName>
</protein>
<name>A0A7H9KEE5_9ESCH</name>
<geneLocation type="plasmid" evidence="2">
    <name>prhbstw-00814_5</name>
</geneLocation>
<evidence type="ECO:0000313" key="1">
    <source>
        <dbReference type="EMBL" id="QLV04275.1"/>
    </source>
</evidence>
<gene>
    <name evidence="1" type="ORF">HV284_24785</name>
</gene>
<accession>A0A7H9KEE5</accession>
<dbReference type="EMBL" id="CP056163">
    <property type="protein sequence ID" value="QLV04275.1"/>
    <property type="molecule type" value="Genomic_DNA"/>
</dbReference>